<protein>
    <recommendedName>
        <fullName evidence="1">RNHCP domain-containing protein</fullName>
    </recommendedName>
</protein>
<dbReference type="AlphaFoldDB" id="A0A7X0D6M5"/>
<evidence type="ECO:0000259" key="1">
    <source>
        <dbReference type="Pfam" id="PF12647"/>
    </source>
</evidence>
<dbReference type="InterPro" id="IPR024439">
    <property type="entry name" value="RNHCP"/>
</dbReference>
<dbReference type="RefSeq" id="WP_184076741.1">
    <property type="nucleotide sequence ID" value="NZ_JACHDS010000001.1"/>
</dbReference>
<gene>
    <name evidence="2" type="ORF">HNR23_003450</name>
</gene>
<dbReference type="Pfam" id="PF12647">
    <property type="entry name" value="RNHCP"/>
    <property type="match status" value="1"/>
</dbReference>
<dbReference type="Proteomes" id="UP000546642">
    <property type="component" value="Unassembled WGS sequence"/>
</dbReference>
<sequence>MSRRRDERARPRSGRNASADAFRCLHCRLDVPMSAPGTRHRNHCPNCLYSRHVDRDVPGDRAAECGARMEPIAISVRGDGEWVIIHRCTACDELGANRTAGDDNPLVLVRMAARPLAAPPFPLERLAAL</sequence>
<reference evidence="2 3" key="1">
    <citation type="submission" date="2020-08" db="EMBL/GenBank/DDBJ databases">
        <title>Sequencing the genomes of 1000 actinobacteria strains.</title>
        <authorList>
            <person name="Klenk H.-P."/>
        </authorList>
    </citation>
    <scope>NUCLEOTIDE SEQUENCE [LARGE SCALE GENOMIC DNA]</scope>
    <source>
        <strain evidence="2 3">DSM 46659</strain>
    </source>
</reference>
<name>A0A7X0D6M5_9ACTN</name>
<evidence type="ECO:0000313" key="3">
    <source>
        <dbReference type="Proteomes" id="UP000546642"/>
    </source>
</evidence>
<feature type="domain" description="RNHCP" evidence="1">
    <location>
        <begin position="20"/>
        <end position="108"/>
    </location>
</feature>
<keyword evidence="3" id="KW-1185">Reference proteome</keyword>
<accession>A0A7X0D6M5</accession>
<organism evidence="2 3">
    <name type="scientific">Nocardiopsis mwathae</name>
    <dbReference type="NCBI Taxonomy" id="1472723"/>
    <lineage>
        <taxon>Bacteria</taxon>
        <taxon>Bacillati</taxon>
        <taxon>Actinomycetota</taxon>
        <taxon>Actinomycetes</taxon>
        <taxon>Streptosporangiales</taxon>
        <taxon>Nocardiopsidaceae</taxon>
        <taxon>Nocardiopsis</taxon>
    </lineage>
</organism>
<dbReference type="EMBL" id="JACHDS010000001">
    <property type="protein sequence ID" value="MBB6173390.1"/>
    <property type="molecule type" value="Genomic_DNA"/>
</dbReference>
<proteinExistence type="predicted"/>
<evidence type="ECO:0000313" key="2">
    <source>
        <dbReference type="EMBL" id="MBB6173390.1"/>
    </source>
</evidence>
<comment type="caution">
    <text evidence="2">The sequence shown here is derived from an EMBL/GenBank/DDBJ whole genome shotgun (WGS) entry which is preliminary data.</text>
</comment>